<proteinExistence type="predicted"/>
<name>X1LVQ0_9ZZZZ</name>
<protein>
    <submittedName>
        <fullName evidence="1">Uncharacterized protein</fullName>
    </submittedName>
</protein>
<sequence length="30" mass="3475">LLEENQDLSVYALASFPKWIKNQIPEDKAN</sequence>
<reference evidence="1" key="1">
    <citation type="journal article" date="2014" name="Front. Microbiol.">
        <title>High frequency of phylogenetically diverse reductive dehalogenase-homologous genes in deep subseafloor sedimentary metagenomes.</title>
        <authorList>
            <person name="Kawai M."/>
            <person name="Futagami T."/>
            <person name="Toyoda A."/>
            <person name="Takaki Y."/>
            <person name="Nishi S."/>
            <person name="Hori S."/>
            <person name="Arai W."/>
            <person name="Tsubouchi T."/>
            <person name="Morono Y."/>
            <person name="Uchiyama I."/>
            <person name="Ito T."/>
            <person name="Fujiyama A."/>
            <person name="Inagaki F."/>
            <person name="Takami H."/>
        </authorList>
    </citation>
    <scope>NUCLEOTIDE SEQUENCE</scope>
    <source>
        <strain evidence="1">Expedition CK06-06</strain>
    </source>
</reference>
<dbReference type="EMBL" id="BARV01010249">
    <property type="protein sequence ID" value="GAI09891.1"/>
    <property type="molecule type" value="Genomic_DNA"/>
</dbReference>
<feature type="non-terminal residue" evidence="1">
    <location>
        <position position="1"/>
    </location>
</feature>
<comment type="caution">
    <text evidence="1">The sequence shown here is derived from an EMBL/GenBank/DDBJ whole genome shotgun (WGS) entry which is preliminary data.</text>
</comment>
<organism evidence="1">
    <name type="scientific">marine sediment metagenome</name>
    <dbReference type="NCBI Taxonomy" id="412755"/>
    <lineage>
        <taxon>unclassified sequences</taxon>
        <taxon>metagenomes</taxon>
        <taxon>ecological metagenomes</taxon>
    </lineage>
</organism>
<dbReference type="AlphaFoldDB" id="X1LVQ0"/>
<evidence type="ECO:0000313" key="1">
    <source>
        <dbReference type="EMBL" id="GAI09891.1"/>
    </source>
</evidence>
<accession>X1LVQ0</accession>
<gene>
    <name evidence="1" type="ORF">S06H3_19906</name>
</gene>